<accession>A0A1M5ENT8</accession>
<comment type="similarity">
    <text evidence="2 10">Belongs to the disproportionating enzyme family.</text>
</comment>
<proteinExistence type="inferred from homology"/>
<feature type="domain" description="MalQ N-terminal beta-sandwich" evidence="11">
    <location>
        <begin position="67"/>
        <end position="157"/>
    </location>
</feature>
<keyword evidence="7 10" id="KW-0119">Carbohydrate metabolism</keyword>
<gene>
    <name evidence="12" type="ORF">SAMN02745781_03225</name>
</gene>
<evidence type="ECO:0000256" key="9">
    <source>
        <dbReference type="ARBA" id="ARBA00031501"/>
    </source>
</evidence>
<name>A0A1M5ENT8_VIBGA</name>
<keyword evidence="6 10" id="KW-0808">Transferase</keyword>
<dbReference type="GO" id="GO:0005975">
    <property type="term" value="P:carbohydrate metabolic process"/>
    <property type="evidence" value="ECO:0007669"/>
    <property type="project" value="InterPro"/>
</dbReference>
<dbReference type="RefSeq" id="WP_072961555.1">
    <property type="nucleotide sequence ID" value="NZ_FQUH01000017.1"/>
</dbReference>
<dbReference type="Gene3D" id="3.20.20.80">
    <property type="entry name" value="Glycosidases"/>
    <property type="match status" value="1"/>
</dbReference>
<evidence type="ECO:0000256" key="5">
    <source>
        <dbReference type="ARBA" id="ARBA00022676"/>
    </source>
</evidence>
<evidence type="ECO:0000256" key="6">
    <source>
        <dbReference type="ARBA" id="ARBA00022679"/>
    </source>
</evidence>
<dbReference type="NCBIfam" id="NF008274">
    <property type="entry name" value="PRK11052.1"/>
    <property type="match status" value="1"/>
</dbReference>
<protein>
    <recommendedName>
        <fullName evidence="4 10">4-alpha-glucanotransferase</fullName>
        <ecNumber evidence="3 10">2.4.1.25</ecNumber>
    </recommendedName>
    <alternativeName>
        <fullName evidence="8 10">Amylomaltase</fullName>
    </alternativeName>
    <alternativeName>
        <fullName evidence="9 10">Disproportionating enzyme</fullName>
    </alternativeName>
</protein>
<keyword evidence="5 10" id="KW-0328">Glycosyltransferase</keyword>
<dbReference type="AlphaFoldDB" id="A0A1M5ENT8"/>
<evidence type="ECO:0000256" key="8">
    <source>
        <dbReference type="ARBA" id="ARBA00031423"/>
    </source>
</evidence>
<keyword evidence="13" id="KW-1185">Reference proteome</keyword>
<dbReference type="GO" id="GO:0004134">
    <property type="term" value="F:4-alpha-glucanotransferase activity"/>
    <property type="evidence" value="ECO:0007669"/>
    <property type="project" value="UniProtKB-EC"/>
</dbReference>
<dbReference type="Pfam" id="PF02446">
    <property type="entry name" value="Glyco_hydro_77"/>
    <property type="match status" value="1"/>
</dbReference>
<dbReference type="NCBIfam" id="TIGR00217">
    <property type="entry name" value="malQ"/>
    <property type="match status" value="1"/>
</dbReference>
<dbReference type="InterPro" id="IPR003385">
    <property type="entry name" value="Glyco_hydro_77"/>
</dbReference>
<evidence type="ECO:0000256" key="1">
    <source>
        <dbReference type="ARBA" id="ARBA00000439"/>
    </source>
</evidence>
<dbReference type="EC" id="2.4.1.25" evidence="3 10"/>
<dbReference type="PANTHER" id="PTHR32438:SF5">
    <property type="entry name" value="4-ALPHA-GLUCANOTRANSFERASE DPE1, CHLOROPLASTIC_AMYLOPLASTIC"/>
    <property type="match status" value="1"/>
</dbReference>
<dbReference type="InterPro" id="IPR017853">
    <property type="entry name" value="GH"/>
</dbReference>
<evidence type="ECO:0000313" key="13">
    <source>
        <dbReference type="Proteomes" id="UP000184159"/>
    </source>
</evidence>
<evidence type="ECO:0000313" key="12">
    <source>
        <dbReference type="EMBL" id="SHF80875.1"/>
    </source>
</evidence>
<evidence type="ECO:0000256" key="2">
    <source>
        <dbReference type="ARBA" id="ARBA00005684"/>
    </source>
</evidence>
<dbReference type="Proteomes" id="UP000184159">
    <property type="component" value="Unassembled WGS sequence"/>
</dbReference>
<evidence type="ECO:0000256" key="10">
    <source>
        <dbReference type="RuleBase" id="RU361207"/>
    </source>
</evidence>
<reference evidence="13" key="1">
    <citation type="submission" date="2016-11" db="EMBL/GenBank/DDBJ databases">
        <authorList>
            <person name="Varghese N."/>
            <person name="Submissions S."/>
        </authorList>
    </citation>
    <scope>NUCLEOTIDE SEQUENCE [LARGE SCALE GENOMIC DNA]</scope>
    <source>
        <strain evidence="13">DSM 21264</strain>
    </source>
</reference>
<evidence type="ECO:0000256" key="3">
    <source>
        <dbReference type="ARBA" id="ARBA00012560"/>
    </source>
</evidence>
<evidence type="ECO:0000259" key="11">
    <source>
        <dbReference type="Pfam" id="PF21226"/>
    </source>
</evidence>
<dbReference type="PANTHER" id="PTHR32438">
    <property type="entry name" value="4-ALPHA-GLUCANOTRANSFERASE DPE1, CHLOROPLASTIC/AMYLOPLASTIC"/>
    <property type="match status" value="1"/>
</dbReference>
<organism evidence="12 13">
    <name type="scientific">Vibrio gazogenes DSM 21264 = NBRC 103151</name>
    <dbReference type="NCBI Taxonomy" id="1123492"/>
    <lineage>
        <taxon>Bacteria</taxon>
        <taxon>Pseudomonadati</taxon>
        <taxon>Pseudomonadota</taxon>
        <taxon>Gammaproteobacteria</taxon>
        <taxon>Vibrionales</taxon>
        <taxon>Vibrionaceae</taxon>
        <taxon>Vibrio</taxon>
    </lineage>
</organism>
<dbReference type="Pfam" id="PF21226">
    <property type="entry name" value="MalQ_N"/>
    <property type="match status" value="1"/>
</dbReference>
<dbReference type="InterPro" id="IPR048458">
    <property type="entry name" value="MalQ_N"/>
</dbReference>
<comment type="catalytic activity">
    <reaction evidence="1 10">
        <text>Transfers a segment of a (1-&gt;4)-alpha-D-glucan to a new position in an acceptor, which may be glucose or a (1-&gt;4)-alpha-D-glucan.</text>
        <dbReference type="EC" id="2.4.1.25"/>
    </reaction>
</comment>
<evidence type="ECO:0000256" key="7">
    <source>
        <dbReference type="ARBA" id="ARBA00023277"/>
    </source>
</evidence>
<dbReference type="SUPFAM" id="SSF51445">
    <property type="entry name" value="(Trans)glycosidases"/>
    <property type="match status" value="1"/>
</dbReference>
<dbReference type="EMBL" id="FQUH01000017">
    <property type="protein sequence ID" value="SHF80875.1"/>
    <property type="molecule type" value="Genomic_DNA"/>
</dbReference>
<sequence length="736" mass="82564">MITKPTLEHVADLAGIAKCYTDAWGNETEVPEQTLRQILAIMGYDMSEDARLMASAIHKHQSRLSEPVIVVRGDGQPVDITLSIGRDASYEHFSWQIRTEDHQYLDGEVATHLLADHRDSDGTVTLRITGLAQGYHQLWVRDKRNGHFEESLLIIAPVACYKQPALLSGQKMWGLSIQLYTLRSKDNWGIGDFGDLKQLITEVADQGAQFIGLNPLHTLFPACPEFASPYSPSSRFWLNTLYIDVSSVPEFVLSHAAQSLVGSADFQHRLEQTRAKPWVDYTEVNTLKMMVLPLLYQEFRHRHLTHRSERAQAFMRFVAQGGDSLTALAVFHVLSETFGQSGDETNEAPQPRGWAQFPSEYQDYQSETVQAFIETHQDEIQFHIYLQWIAESQLKEAQSMARERGMAIGLYRDLAVGVSRNGCDTWVDGNHHTLVKAVSVGAPPDILGPLGQDWGLPPFHPVTLREHGYRPFIDLLRANMKHCGALRIDHVLGLLRLWWIPEGKTAKEGAYVYYPVEHLLAILALESHRHQCAVIGEDLGTVPTQMAEILATAGIHSYKVFFFEKSQQGVYTPPSDYPYQSMTALCTHDMPTLRGFWHGSDLSLGQQLGLYPDETQLEQLRQDRAQIRHGVLQALGMLNAQGQDSTGQVPTAAAEEHLVMDPLLGELIQLHVASGRSALVSIQLEDLLAMDEPVNVPGTVDQYPNWRRKLTADLTTMFSSPAIRQMLVKLTQIRAA</sequence>
<evidence type="ECO:0000256" key="4">
    <source>
        <dbReference type="ARBA" id="ARBA00020295"/>
    </source>
</evidence>